<gene>
    <name evidence="1" type="ORF">B296_00024017</name>
</gene>
<protein>
    <submittedName>
        <fullName evidence="1">Uncharacterized protein</fullName>
    </submittedName>
</protein>
<accession>A0A426ZWQ0</accession>
<dbReference type="EMBL" id="AMZH03004698">
    <property type="protein sequence ID" value="RRT68439.1"/>
    <property type="molecule type" value="Genomic_DNA"/>
</dbReference>
<evidence type="ECO:0000313" key="2">
    <source>
        <dbReference type="Proteomes" id="UP000287651"/>
    </source>
</evidence>
<dbReference type="Proteomes" id="UP000287651">
    <property type="component" value="Unassembled WGS sequence"/>
</dbReference>
<comment type="caution">
    <text evidence="1">The sequence shown here is derived from an EMBL/GenBank/DDBJ whole genome shotgun (WGS) entry which is preliminary data.</text>
</comment>
<organism evidence="1 2">
    <name type="scientific">Ensete ventricosum</name>
    <name type="common">Abyssinian banana</name>
    <name type="synonym">Musa ensete</name>
    <dbReference type="NCBI Taxonomy" id="4639"/>
    <lineage>
        <taxon>Eukaryota</taxon>
        <taxon>Viridiplantae</taxon>
        <taxon>Streptophyta</taxon>
        <taxon>Embryophyta</taxon>
        <taxon>Tracheophyta</taxon>
        <taxon>Spermatophyta</taxon>
        <taxon>Magnoliopsida</taxon>
        <taxon>Liliopsida</taxon>
        <taxon>Zingiberales</taxon>
        <taxon>Musaceae</taxon>
        <taxon>Ensete</taxon>
    </lineage>
</organism>
<dbReference type="AlphaFoldDB" id="A0A426ZWQ0"/>
<name>A0A426ZWQ0_ENSVE</name>
<sequence>MLDKRFLMIFLFKQGKALYLTVSFKLTSGKWMLYVEGTAASFIPVPIPIGRWTGKTPLEHLEPVLREDIQKVCYLLFLYILFKNLGSGLSIQLPQEDLQVTEEVLFLLQGFPLVMVATVRCEEIANEKLSHLASDEVTSIIKF</sequence>
<reference evidence="1 2" key="1">
    <citation type="journal article" date="2014" name="Agronomy (Basel)">
        <title>A Draft Genome Sequence for Ensete ventricosum, the Drought-Tolerant Tree Against Hunger.</title>
        <authorList>
            <person name="Harrison J."/>
            <person name="Moore K.A."/>
            <person name="Paszkiewicz K."/>
            <person name="Jones T."/>
            <person name="Grant M."/>
            <person name="Ambacheew D."/>
            <person name="Muzemil S."/>
            <person name="Studholme D.J."/>
        </authorList>
    </citation>
    <scope>NUCLEOTIDE SEQUENCE [LARGE SCALE GENOMIC DNA]</scope>
</reference>
<proteinExistence type="predicted"/>
<evidence type="ECO:0000313" key="1">
    <source>
        <dbReference type="EMBL" id="RRT68439.1"/>
    </source>
</evidence>